<organism evidence="2 3">
    <name type="scientific">Streptomyces thermolineatus</name>
    <dbReference type="NCBI Taxonomy" id="44033"/>
    <lineage>
        <taxon>Bacteria</taxon>
        <taxon>Bacillati</taxon>
        <taxon>Actinomycetota</taxon>
        <taxon>Actinomycetes</taxon>
        <taxon>Kitasatosporales</taxon>
        <taxon>Streptomycetaceae</taxon>
        <taxon>Streptomyces</taxon>
    </lineage>
</organism>
<feature type="region of interest" description="Disordered" evidence="1">
    <location>
        <begin position="69"/>
        <end position="95"/>
    </location>
</feature>
<dbReference type="RefSeq" id="WP_344383520.1">
    <property type="nucleotide sequence ID" value="NZ_BAAATA010000014.1"/>
</dbReference>
<feature type="region of interest" description="Disordered" evidence="1">
    <location>
        <begin position="308"/>
        <end position="335"/>
    </location>
</feature>
<gene>
    <name evidence="2" type="ORF">GCM10010406_27970</name>
</gene>
<proteinExistence type="predicted"/>
<evidence type="ECO:0000313" key="3">
    <source>
        <dbReference type="Proteomes" id="UP001501358"/>
    </source>
</evidence>
<keyword evidence="3" id="KW-1185">Reference proteome</keyword>
<name>A0ABP5Z2W9_9ACTN</name>
<evidence type="ECO:0000313" key="2">
    <source>
        <dbReference type="EMBL" id="GAA2490278.1"/>
    </source>
</evidence>
<evidence type="ECO:0000256" key="1">
    <source>
        <dbReference type="SAM" id="MobiDB-lite"/>
    </source>
</evidence>
<accession>A0ABP5Z2W9</accession>
<dbReference type="EMBL" id="BAAATA010000014">
    <property type="protein sequence ID" value="GAA2490278.1"/>
    <property type="molecule type" value="Genomic_DNA"/>
</dbReference>
<dbReference type="Proteomes" id="UP001501358">
    <property type="component" value="Unassembled WGS sequence"/>
</dbReference>
<comment type="caution">
    <text evidence="2">The sequence shown here is derived from an EMBL/GenBank/DDBJ whole genome shotgun (WGS) entry which is preliminary data.</text>
</comment>
<sequence length="335" mass="34233">MTAAPAAGPRPPAALLARLVDDAGIFPPEELPMAAALARHRADSAAAHPVLTHRFLCPAGRLPELSEALSGERAGSQDGSPGSALDGSPDGREPVLLGLITPLEPDAARAALKNLDGAGPGLRLVAAEGPLPQAADPADAARRARAALDVLERGARRDLPCHVEVPLTGRWREVLPELAAAGLGAKVRCGGVRPELFPSTGSLGAFVHACAGLRLPFKATAGLHRAVRYRDGRTGFTHHGFLNLLLAVCRAVDGGSAADVAAVLESGDAAALAAEARAVPDGLARTARTLFTAYGSCSTAEPLEDLRALGLTDDDPAGGTAEPVTEPPARKENDA</sequence>
<reference evidence="3" key="1">
    <citation type="journal article" date="2019" name="Int. J. Syst. Evol. Microbiol.">
        <title>The Global Catalogue of Microorganisms (GCM) 10K type strain sequencing project: providing services to taxonomists for standard genome sequencing and annotation.</title>
        <authorList>
            <consortium name="The Broad Institute Genomics Platform"/>
            <consortium name="The Broad Institute Genome Sequencing Center for Infectious Disease"/>
            <person name="Wu L."/>
            <person name="Ma J."/>
        </authorList>
    </citation>
    <scope>NUCLEOTIDE SEQUENCE [LARGE SCALE GENOMIC DNA]</scope>
    <source>
        <strain evidence="3">JCM 6307</strain>
    </source>
</reference>
<protein>
    <submittedName>
        <fullName evidence="2">Uncharacterized protein</fullName>
    </submittedName>
</protein>